<dbReference type="Proteomes" id="UP000198832">
    <property type="component" value="Unassembled WGS sequence"/>
</dbReference>
<dbReference type="AlphaFoldDB" id="A0A1I1NHY1"/>
<keyword evidence="2" id="KW-1133">Transmembrane helix</keyword>
<protein>
    <submittedName>
        <fullName evidence="3">TrbL/VirB6 plasmid conjugal transfer protein</fullName>
    </submittedName>
</protein>
<feature type="region of interest" description="Disordered" evidence="1">
    <location>
        <begin position="382"/>
        <end position="421"/>
    </location>
</feature>
<dbReference type="RefSeq" id="WP_091126392.1">
    <property type="nucleotide sequence ID" value="NZ_FOLB01000017.1"/>
</dbReference>
<feature type="region of interest" description="Disordered" evidence="1">
    <location>
        <begin position="305"/>
        <end position="346"/>
    </location>
</feature>
<feature type="transmembrane region" description="Helical" evidence="2">
    <location>
        <begin position="71"/>
        <end position="94"/>
    </location>
</feature>
<feature type="transmembrane region" description="Helical" evidence="2">
    <location>
        <begin position="106"/>
        <end position="128"/>
    </location>
</feature>
<feature type="transmembrane region" description="Helical" evidence="2">
    <location>
        <begin position="196"/>
        <end position="215"/>
    </location>
</feature>
<keyword evidence="2" id="KW-0812">Transmembrane</keyword>
<name>A0A1I1NHY1_9ACTN</name>
<evidence type="ECO:0000256" key="1">
    <source>
        <dbReference type="SAM" id="MobiDB-lite"/>
    </source>
</evidence>
<gene>
    <name evidence="3" type="ORF">SAMN04487968_11728</name>
</gene>
<dbReference type="STRING" id="574651.SAMN04487968_11728"/>
<keyword evidence="4" id="KW-1185">Reference proteome</keyword>
<proteinExistence type="predicted"/>
<feature type="transmembrane region" description="Helical" evidence="2">
    <location>
        <begin position="227"/>
        <end position="248"/>
    </location>
</feature>
<sequence length="421" mass="43299">MLPDLPDPFPDGDGCKWWNLACQGSEQVVDSGLSAITRATASGAGQLLGEIVKVVDESTQVPLADPTYRGIYAGFLALAVPLIGLVLFVALALAALRRDPGTLARAVSGLVVATLGGAFYIVFAQLLVGIDNYLSHGVVRVTGRDLTGSLTETAQGFKNVAGMDGEVSANMLLIVLMMIMLFAGLMLWFLLVLRKIAILVVVAFAPLLIAGYLWEPTRGWVRRATEVLVALIFTKTAIYSLFGIGLALLARGSDQGISDLVGSAILVTGACFAPFMMLRLVHFAGNTHLAGEMFGTLRGGMQPVVSHLPTPGSGRHDMARQAGQGAPPMQRPSPASSGAANPIPAASIPLGSASGGTAEAASTAGGPAAVAVVATYESASKAHGAVGRVADAATDAAEPPLTGPPPSDQSRPGPSPQERES</sequence>
<reference evidence="3 4" key="1">
    <citation type="submission" date="2016-10" db="EMBL/GenBank/DDBJ databases">
        <authorList>
            <person name="de Groot N.N."/>
        </authorList>
    </citation>
    <scope>NUCLEOTIDE SEQUENCE [LARGE SCALE GENOMIC DNA]</scope>
    <source>
        <strain evidence="3 4">CGMCC 1.7056</strain>
    </source>
</reference>
<keyword evidence="2" id="KW-0472">Membrane</keyword>
<organism evidence="3 4">
    <name type="scientific">Nocardioides terrae</name>
    <dbReference type="NCBI Taxonomy" id="574651"/>
    <lineage>
        <taxon>Bacteria</taxon>
        <taxon>Bacillati</taxon>
        <taxon>Actinomycetota</taxon>
        <taxon>Actinomycetes</taxon>
        <taxon>Propionibacteriales</taxon>
        <taxon>Nocardioidaceae</taxon>
        <taxon>Nocardioides</taxon>
    </lineage>
</organism>
<feature type="transmembrane region" description="Helical" evidence="2">
    <location>
        <begin position="167"/>
        <end position="189"/>
    </location>
</feature>
<dbReference type="OrthoDB" id="3823382at2"/>
<dbReference type="EMBL" id="FOLB01000017">
    <property type="protein sequence ID" value="SFC97085.1"/>
    <property type="molecule type" value="Genomic_DNA"/>
</dbReference>
<feature type="transmembrane region" description="Helical" evidence="2">
    <location>
        <begin position="260"/>
        <end position="281"/>
    </location>
</feature>
<evidence type="ECO:0000313" key="3">
    <source>
        <dbReference type="EMBL" id="SFC97085.1"/>
    </source>
</evidence>
<evidence type="ECO:0000256" key="2">
    <source>
        <dbReference type="SAM" id="Phobius"/>
    </source>
</evidence>
<accession>A0A1I1NHY1</accession>
<evidence type="ECO:0000313" key="4">
    <source>
        <dbReference type="Proteomes" id="UP000198832"/>
    </source>
</evidence>